<dbReference type="RefSeq" id="WP_190700982.1">
    <property type="nucleotide sequence ID" value="NZ_JAMPKX010000003.1"/>
</dbReference>
<accession>A0ABV0K2H7</accession>
<feature type="compositionally biased region" description="Polar residues" evidence="10">
    <location>
        <begin position="7"/>
        <end position="16"/>
    </location>
</feature>
<evidence type="ECO:0000256" key="7">
    <source>
        <dbReference type="ARBA" id="ARBA00022989"/>
    </source>
</evidence>
<reference evidence="13 14" key="1">
    <citation type="submission" date="2022-04" db="EMBL/GenBank/DDBJ databases">
        <title>Positive selection, recombination, and allopatry shape intraspecific diversity of widespread and dominant cyanobacteria.</title>
        <authorList>
            <person name="Wei J."/>
            <person name="Shu W."/>
            <person name="Hu C."/>
        </authorList>
    </citation>
    <scope>NUCLEOTIDE SEQUENCE [LARGE SCALE GENOMIC DNA]</scope>
    <source>
        <strain evidence="13 14">DQ-A4</strain>
    </source>
</reference>
<keyword evidence="9" id="KW-0175">Coiled coil</keyword>
<feature type="region of interest" description="Disordered" evidence="10">
    <location>
        <begin position="1"/>
        <end position="20"/>
    </location>
</feature>
<evidence type="ECO:0000259" key="12">
    <source>
        <dbReference type="Pfam" id="PF26002"/>
    </source>
</evidence>
<dbReference type="NCBIfam" id="TIGR01843">
    <property type="entry name" value="type_I_hlyD"/>
    <property type="match status" value="1"/>
</dbReference>
<proteinExistence type="inferred from homology"/>
<feature type="coiled-coil region" evidence="9">
    <location>
        <begin position="264"/>
        <end position="298"/>
    </location>
</feature>
<evidence type="ECO:0000256" key="5">
    <source>
        <dbReference type="ARBA" id="ARBA00022519"/>
    </source>
</evidence>
<feature type="domain" description="AprE-like beta-barrel" evidence="12">
    <location>
        <begin position="393"/>
        <end position="484"/>
    </location>
</feature>
<comment type="similarity">
    <text evidence="2">Belongs to the membrane fusion protein (MFP) (TC 8.A.1) family.</text>
</comment>
<keyword evidence="3" id="KW-0813">Transport</keyword>
<sequence length="507" mass="56004">MVRINSIPPTQSQTPDPNGDAVLANQPSRQKVQFDKPVILRQSPRWSRAVVWSLVGVTAFTLAWACLAKFEEAIPAQGKLEPKGMVQPVQAPVGGVVREVLVTEGQAVEVGDPLLRFDPETTQAQLTSLETIRTKVREENAYYKSQLADNTEASAPVDIAPGLVQLTSNRAALVAENALYRAQLAGDVTGESLPVAQRDRLRASNAELNSRLSIANLEVDQLRRQLTQTEAQLANARDALRVNQNILDRIRPLYEAGGIGEIQYLQQEQEVNNRQTEVNRLVEEGQRLELAIIQAQEQFRNTSIASQDDLQQRIAANNNQIATIDSQLTKTILENDNRLQELDSQIAQLQQTLTYQELRAPVNGTVFNLKANQAGYVANSTEPILEIVPSDALVARVFITNRDIGFVREGMEVDVRIDSFPYSEFGDVKGTLTRIGSDALPPDQINPTFRFPAEITLGDQVIAIDGQPVKLQSGMSLSANIKTRPRRVITIFSDLFVRKIDTIKTGG</sequence>
<evidence type="ECO:0000256" key="6">
    <source>
        <dbReference type="ARBA" id="ARBA00022692"/>
    </source>
</evidence>
<keyword evidence="7" id="KW-1133">Transmembrane helix</keyword>
<dbReference type="PANTHER" id="PTHR30386">
    <property type="entry name" value="MEMBRANE FUSION SUBUNIT OF EMRAB-TOLC MULTIDRUG EFFLUX PUMP"/>
    <property type="match status" value="1"/>
</dbReference>
<evidence type="ECO:0000256" key="9">
    <source>
        <dbReference type="SAM" id="Coils"/>
    </source>
</evidence>
<dbReference type="InterPro" id="IPR058982">
    <property type="entry name" value="Beta-barrel_AprE"/>
</dbReference>
<evidence type="ECO:0000256" key="3">
    <source>
        <dbReference type="ARBA" id="ARBA00022448"/>
    </source>
</evidence>
<dbReference type="InterPro" id="IPR050739">
    <property type="entry name" value="MFP"/>
</dbReference>
<comment type="caution">
    <text evidence="13">The sequence shown here is derived from an EMBL/GenBank/DDBJ whole genome shotgun (WGS) entry which is preliminary data.</text>
</comment>
<keyword evidence="4" id="KW-1003">Cell membrane</keyword>
<dbReference type="InterPro" id="IPR058625">
    <property type="entry name" value="MdtA-like_BSH"/>
</dbReference>
<comment type="subcellular location">
    <subcellularLocation>
        <location evidence="1">Cell inner membrane</location>
        <topology evidence="1">Single-pass membrane protein</topology>
    </subcellularLocation>
</comment>
<keyword evidence="5" id="KW-0997">Cell inner membrane</keyword>
<dbReference type="EMBL" id="JAMPKX010000003">
    <property type="protein sequence ID" value="MEP0946993.1"/>
    <property type="molecule type" value="Genomic_DNA"/>
</dbReference>
<evidence type="ECO:0000256" key="1">
    <source>
        <dbReference type="ARBA" id="ARBA00004377"/>
    </source>
</evidence>
<keyword evidence="8" id="KW-0472">Membrane</keyword>
<evidence type="ECO:0000313" key="13">
    <source>
        <dbReference type="EMBL" id="MEP0946993.1"/>
    </source>
</evidence>
<feature type="coiled-coil region" evidence="9">
    <location>
        <begin position="332"/>
        <end position="359"/>
    </location>
</feature>
<feature type="domain" description="Multidrug resistance protein MdtA-like barrel-sandwich hybrid" evidence="11">
    <location>
        <begin position="89"/>
        <end position="381"/>
    </location>
</feature>
<keyword evidence="6" id="KW-0812">Transmembrane</keyword>
<dbReference type="CDD" id="cd06850">
    <property type="entry name" value="biotinyl_domain"/>
    <property type="match status" value="1"/>
</dbReference>
<dbReference type="Pfam" id="PF26002">
    <property type="entry name" value="Beta-barrel_AprE"/>
    <property type="match status" value="1"/>
</dbReference>
<name>A0ABV0K2H7_9CYAN</name>
<evidence type="ECO:0000256" key="8">
    <source>
        <dbReference type="ARBA" id="ARBA00023136"/>
    </source>
</evidence>
<dbReference type="Gene3D" id="2.40.30.170">
    <property type="match status" value="1"/>
</dbReference>
<evidence type="ECO:0000259" key="11">
    <source>
        <dbReference type="Pfam" id="PF25917"/>
    </source>
</evidence>
<evidence type="ECO:0000256" key="10">
    <source>
        <dbReference type="SAM" id="MobiDB-lite"/>
    </source>
</evidence>
<dbReference type="InterPro" id="IPR010129">
    <property type="entry name" value="T1SS_HlyD"/>
</dbReference>
<dbReference type="Gene3D" id="2.40.50.100">
    <property type="match status" value="1"/>
</dbReference>
<dbReference type="PRINTS" id="PR01490">
    <property type="entry name" value="RTXTOXIND"/>
</dbReference>
<protein>
    <submittedName>
        <fullName evidence="13">HlyD family type I secretion periplasmic adaptor subunit</fullName>
    </submittedName>
</protein>
<organism evidence="13 14">
    <name type="scientific">Leptolyngbya subtilissima DQ-A4</name>
    <dbReference type="NCBI Taxonomy" id="2933933"/>
    <lineage>
        <taxon>Bacteria</taxon>
        <taxon>Bacillati</taxon>
        <taxon>Cyanobacteriota</taxon>
        <taxon>Cyanophyceae</taxon>
        <taxon>Leptolyngbyales</taxon>
        <taxon>Leptolyngbyaceae</taxon>
        <taxon>Leptolyngbya group</taxon>
        <taxon>Leptolyngbya</taxon>
    </lineage>
</organism>
<dbReference type="Pfam" id="PF25917">
    <property type="entry name" value="BSH_RND"/>
    <property type="match status" value="1"/>
</dbReference>
<evidence type="ECO:0000313" key="14">
    <source>
        <dbReference type="Proteomes" id="UP001482513"/>
    </source>
</evidence>
<feature type="coiled-coil region" evidence="9">
    <location>
        <begin position="198"/>
        <end position="239"/>
    </location>
</feature>
<dbReference type="Proteomes" id="UP001482513">
    <property type="component" value="Unassembled WGS sequence"/>
</dbReference>
<evidence type="ECO:0000256" key="2">
    <source>
        <dbReference type="ARBA" id="ARBA00009477"/>
    </source>
</evidence>
<keyword evidence="14" id="KW-1185">Reference proteome</keyword>
<dbReference type="PANTHER" id="PTHR30386:SF26">
    <property type="entry name" value="TRANSPORT PROTEIN COMB"/>
    <property type="match status" value="1"/>
</dbReference>
<gene>
    <name evidence="13" type="ORF">NC992_08930</name>
</gene>
<evidence type="ECO:0000256" key="4">
    <source>
        <dbReference type="ARBA" id="ARBA00022475"/>
    </source>
</evidence>
<dbReference type="SUPFAM" id="SSF111369">
    <property type="entry name" value="HlyD-like secretion proteins"/>
    <property type="match status" value="1"/>
</dbReference>